<evidence type="ECO:0000256" key="1">
    <source>
        <dbReference type="SAM" id="MobiDB-lite"/>
    </source>
</evidence>
<name>A0A7S3K0J9_9STRA</name>
<accession>A0A7S3K0J9</accession>
<proteinExistence type="predicted"/>
<feature type="region of interest" description="Disordered" evidence="1">
    <location>
        <begin position="191"/>
        <end position="220"/>
    </location>
</feature>
<organism evidence="2">
    <name type="scientific">Aureoumbra lagunensis</name>
    <dbReference type="NCBI Taxonomy" id="44058"/>
    <lineage>
        <taxon>Eukaryota</taxon>
        <taxon>Sar</taxon>
        <taxon>Stramenopiles</taxon>
        <taxon>Ochrophyta</taxon>
        <taxon>Pelagophyceae</taxon>
        <taxon>Pelagomonadales</taxon>
        <taxon>Aureoumbra</taxon>
    </lineage>
</organism>
<dbReference type="AlphaFoldDB" id="A0A7S3K0J9"/>
<dbReference type="EMBL" id="HBIJ01017544">
    <property type="protein sequence ID" value="CAE0370865.1"/>
    <property type="molecule type" value="Transcribed_RNA"/>
</dbReference>
<feature type="compositionally biased region" description="Polar residues" evidence="1">
    <location>
        <begin position="125"/>
        <end position="137"/>
    </location>
</feature>
<gene>
    <name evidence="2" type="ORF">ALAG00032_LOCUS11645</name>
</gene>
<feature type="compositionally biased region" description="Basic and acidic residues" evidence="1">
    <location>
        <begin position="46"/>
        <end position="56"/>
    </location>
</feature>
<feature type="region of interest" description="Disordered" evidence="1">
    <location>
        <begin position="119"/>
        <end position="163"/>
    </location>
</feature>
<protein>
    <submittedName>
        <fullName evidence="2">Uncharacterized protein</fullName>
    </submittedName>
</protein>
<reference evidence="2" key="1">
    <citation type="submission" date="2021-01" db="EMBL/GenBank/DDBJ databases">
        <authorList>
            <person name="Corre E."/>
            <person name="Pelletier E."/>
            <person name="Niang G."/>
            <person name="Scheremetjew M."/>
            <person name="Finn R."/>
            <person name="Kale V."/>
            <person name="Holt S."/>
            <person name="Cochrane G."/>
            <person name="Meng A."/>
            <person name="Brown T."/>
            <person name="Cohen L."/>
        </authorList>
    </citation>
    <scope>NUCLEOTIDE SEQUENCE</scope>
    <source>
        <strain evidence="2">CCMP1510</strain>
    </source>
</reference>
<evidence type="ECO:0000313" key="2">
    <source>
        <dbReference type="EMBL" id="CAE0370865.1"/>
    </source>
</evidence>
<feature type="compositionally biased region" description="Polar residues" evidence="1">
    <location>
        <begin position="59"/>
        <end position="68"/>
    </location>
</feature>
<sequence length="220" mass="24524">MEDGSGNVVSSSVEKLEDMVQKSAEAVQKMASAISERIEPGSTAKRSTESGKEKIAKGSTINASSTPPSAKKIEPKNYEELRVRLNELERLEELAESAKRADRNKLSAKQWKRGFFTEKKRKKQVSFQPSPQTSKAFSSCVGGIKERRGPVMRGPPQVNNERVNGALFDIDTRQSTEDDCDDNLTLATEEEQHSIFDDPNITLEPPPGFSRFKAQRLRHS</sequence>
<feature type="region of interest" description="Disordered" evidence="1">
    <location>
        <begin position="33"/>
        <end position="75"/>
    </location>
</feature>